<dbReference type="Proteomes" id="UP001239445">
    <property type="component" value="Unassembled WGS sequence"/>
</dbReference>
<protein>
    <submittedName>
        <fullName evidence="2">Uncharacterized protein</fullName>
    </submittedName>
</protein>
<gene>
    <name evidence="2" type="ORF">QBC47DRAFT_372079</name>
</gene>
<dbReference type="EMBL" id="MU839828">
    <property type="protein sequence ID" value="KAK1759480.1"/>
    <property type="molecule type" value="Genomic_DNA"/>
</dbReference>
<name>A0AAJ0FFV6_9PEZI</name>
<feature type="region of interest" description="Disordered" evidence="1">
    <location>
        <begin position="31"/>
        <end position="53"/>
    </location>
</feature>
<evidence type="ECO:0000313" key="2">
    <source>
        <dbReference type="EMBL" id="KAK1759480.1"/>
    </source>
</evidence>
<organism evidence="2 3">
    <name type="scientific">Echria macrotheca</name>
    <dbReference type="NCBI Taxonomy" id="438768"/>
    <lineage>
        <taxon>Eukaryota</taxon>
        <taxon>Fungi</taxon>
        <taxon>Dikarya</taxon>
        <taxon>Ascomycota</taxon>
        <taxon>Pezizomycotina</taxon>
        <taxon>Sordariomycetes</taxon>
        <taxon>Sordariomycetidae</taxon>
        <taxon>Sordariales</taxon>
        <taxon>Schizotheciaceae</taxon>
        <taxon>Echria</taxon>
    </lineage>
</organism>
<sequence>MAALLDAVVEAPPLVPPSSVIRGMDCGSSDEIFDPNLRGSSPNKSPTSALQNQNVDLLDEDVDWDEVMDNVLEPVAPEDSIISSHKPPAPVPLPATEPLTQTDRPLPRPPQPFVRPKFPDPVRDKSPIAGISHTSILRICFRIGELLNEGKRASLASQDVVFELFARVSYSSRESNTQTTTTTYPRIQHFQFIDLYKDQLPYPTGKLTGWKTDSQTDCQSRVFLSPSGSAGRRKKGEAKLCRCVCRLKKDKKAELGWALEVLTIRETDWEEIELTKRAVCRE</sequence>
<feature type="region of interest" description="Disordered" evidence="1">
    <location>
        <begin position="80"/>
        <end position="121"/>
    </location>
</feature>
<evidence type="ECO:0000256" key="1">
    <source>
        <dbReference type="SAM" id="MobiDB-lite"/>
    </source>
</evidence>
<proteinExistence type="predicted"/>
<evidence type="ECO:0000313" key="3">
    <source>
        <dbReference type="Proteomes" id="UP001239445"/>
    </source>
</evidence>
<keyword evidence="3" id="KW-1185">Reference proteome</keyword>
<feature type="compositionally biased region" description="Polar residues" evidence="1">
    <location>
        <begin position="38"/>
        <end position="53"/>
    </location>
</feature>
<dbReference type="AlphaFoldDB" id="A0AAJ0FFV6"/>
<comment type="caution">
    <text evidence="2">The sequence shown here is derived from an EMBL/GenBank/DDBJ whole genome shotgun (WGS) entry which is preliminary data.</text>
</comment>
<accession>A0AAJ0FFV6</accession>
<reference evidence="2" key="1">
    <citation type="submission" date="2023-06" db="EMBL/GenBank/DDBJ databases">
        <title>Genome-scale phylogeny and comparative genomics of the fungal order Sordariales.</title>
        <authorList>
            <consortium name="Lawrence Berkeley National Laboratory"/>
            <person name="Hensen N."/>
            <person name="Bonometti L."/>
            <person name="Westerberg I."/>
            <person name="Brannstrom I.O."/>
            <person name="Guillou S."/>
            <person name="Cros-Aarteil S."/>
            <person name="Calhoun S."/>
            <person name="Haridas S."/>
            <person name="Kuo A."/>
            <person name="Mondo S."/>
            <person name="Pangilinan J."/>
            <person name="Riley R."/>
            <person name="Labutti K."/>
            <person name="Andreopoulos B."/>
            <person name="Lipzen A."/>
            <person name="Chen C."/>
            <person name="Yanf M."/>
            <person name="Daum C."/>
            <person name="Ng V."/>
            <person name="Clum A."/>
            <person name="Steindorff A."/>
            <person name="Ohm R."/>
            <person name="Martin F."/>
            <person name="Silar P."/>
            <person name="Natvig D."/>
            <person name="Lalanne C."/>
            <person name="Gautier V."/>
            <person name="Ament-Velasquez S.L."/>
            <person name="Kruys A."/>
            <person name="Hutchinson M.I."/>
            <person name="Powell A.J."/>
            <person name="Barry K."/>
            <person name="Miller A.N."/>
            <person name="Grigoriev I.V."/>
            <person name="Debuchy R."/>
            <person name="Gladieux P."/>
            <person name="Thoren M.H."/>
            <person name="Johannesson H."/>
        </authorList>
    </citation>
    <scope>NUCLEOTIDE SEQUENCE</scope>
    <source>
        <strain evidence="2">PSN4</strain>
    </source>
</reference>